<protein>
    <submittedName>
        <fullName evidence="1">Uncharacterized protein</fullName>
    </submittedName>
</protein>
<sequence>MELRIFHKLSPPRAENFPGELKGGEEKIDLSLFQEQTSPEAENFSQGELKGRGEDRSIVVSGADPESLNLKADAESLGCSIFIASCGFCYLYMALPPSSSRAFRGIFH</sequence>
<dbReference type="AlphaFoldDB" id="A0AAV4U975"/>
<organism evidence="1 2">
    <name type="scientific">Caerostris extrusa</name>
    <name type="common">Bark spider</name>
    <name type="synonym">Caerostris bankana</name>
    <dbReference type="NCBI Taxonomy" id="172846"/>
    <lineage>
        <taxon>Eukaryota</taxon>
        <taxon>Metazoa</taxon>
        <taxon>Ecdysozoa</taxon>
        <taxon>Arthropoda</taxon>
        <taxon>Chelicerata</taxon>
        <taxon>Arachnida</taxon>
        <taxon>Araneae</taxon>
        <taxon>Araneomorphae</taxon>
        <taxon>Entelegynae</taxon>
        <taxon>Araneoidea</taxon>
        <taxon>Araneidae</taxon>
        <taxon>Caerostris</taxon>
    </lineage>
</organism>
<dbReference type="EMBL" id="BPLR01012496">
    <property type="protein sequence ID" value="GIY54313.1"/>
    <property type="molecule type" value="Genomic_DNA"/>
</dbReference>
<comment type="caution">
    <text evidence="1">The sequence shown here is derived from an EMBL/GenBank/DDBJ whole genome shotgun (WGS) entry which is preliminary data.</text>
</comment>
<evidence type="ECO:0000313" key="1">
    <source>
        <dbReference type="EMBL" id="GIY54313.1"/>
    </source>
</evidence>
<gene>
    <name evidence="1" type="ORF">CEXT_199501</name>
</gene>
<reference evidence="1 2" key="1">
    <citation type="submission" date="2021-06" db="EMBL/GenBank/DDBJ databases">
        <title>Caerostris extrusa draft genome.</title>
        <authorList>
            <person name="Kono N."/>
            <person name="Arakawa K."/>
        </authorList>
    </citation>
    <scope>NUCLEOTIDE SEQUENCE [LARGE SCALE GENOMIC DNA]</scope>
</reference>
<proteinExistence type="predicted"/>
<keyword evidence="2" id="KW-1185">Reference proteome</keyword>
<dbReference type="Proteomes" id="UP001054945">
    <property type="component" value="Unassembled WGS sequence"/>
</dbReference>
<accession>A0AAV4U975</accession>
<name>A0AAV4U975_CAEEX</name>
<evidence type="ECO:0000313" key="2">
    <source>
        <dbReference type="Proteomes" id="UP001054945"/>
    </source>
</evidence>